<dbReference type="STRING" id="1121015.GCA_000420545_01685"/>
<name>A0A091AQ62_9GAMM</name>
<evidence type="ECO:0000313" key="2">
    <source>
        <dbReference type="EMBL" id="KFN42308.1"/>
    </source>
</evidence>
<proteinExistence type="predicted"/>
<sequence length="175" mass="19569">MSRPVLEVSMAYSASTVANFFIDKASSEGRAVTPMQLIKLVYIAHGWHLGYFSKPLINETVQAWRYGPVVKSLYDKVKRYGSGAVSEPVQTTSVPWSRDTLDAQTQSLLDSVWSAYAGFSGIQLSAMTHQLDTPWYEAWHLQGGSSQYFAEISDDVIERHYKQKISQSRPEAALA</sequence>
<dbReference type="eggNOG" id="COG3600">
    <property type="taxonomic scope" value="Bacteria"/>
</dbReference>
<dbReference type="InterPro" id="IPR025272">
    <property type="entry name" value="SocA_Panacea"/>
</dbReference>
<protein>
    <recommendedName>
        <fullName evidence="1">Antitoxin SocA-like Panacea domain-containing protein</fullName>
    </recommendedName>
</protein>
<accession>A0A091AQ62</accession>
<comment type="caution">
    <text evidence="2">The sequence shown here is derived from an EMBL/GenBank/DDBJ whole genome shotgun (WGS) entry which is preliminary data.</text>
</comment>
<feature type="domain" description="Antitoxin SocA-like Panacea" evidence="1">
    <location>
        <begin position="37"/>
        <end position="135"/>
    </location>
</feature>
<evidence type="ECO:0000259" key="1">
    <source>
        <dbReference type="Pfam" id="PF13274"/>
    </source>
</evidence>
<keyword evidence="3" id="KW-1185">Reference proteome</keyword>
<dbReference type="EMBL" id="AVCI01000011">
    <property type="protein sequence ID" value="KFN42308.1"/>
    <property type="molecule type" value="Genomic_DNA"/>
</dbReference>
<organism evidence="2 3">
    <name type="scientific">Arenimonas oryziterrae DSM 21050 = YC6267</name>
    <dbReference type="NCBI Taxonomy" id="1121015"/>
    <lineage>
        <taxon>Bacteria</taxon>
        <taxon>Pseudomonadati</taxon>
        <taxon>Pseudomonadota</taxon>
        <taxon>Gammaproteobacteria</taxon>
        <taxon>Lysobacterales</taxon>
        <taxon>Lysobacteraceae</taxon>
        <taxon>Arenimonas</taxon>
    </lineage>
</organism>
<evidence type="ECO:0000313" key="3">
    <source>
        <dbReference type="Proteomes" id="UP000029385"/>
    </source>
</evidence>
<dbReference type="AlphaFoldDB" id="A0A091AQ62"/>
<gene>
    <name evidence="2" type="ORF">N789_14060</name>
</gene>
<dbReference type="Proteomes" id="UP000029385">
    <property type="component" value="Unassembled WGS sequence"/>
</dbReference>
<reference evidence="2 3" key="1">
    <citation type="submission" date="2013-09" db="EMBL/GenBank/DDBJ databases">
        <title>Genome sequencing of Arenimonas oryziterrae.</title>
        <authorList>
            <person name="Chen F."/>
            <person name="Wang G."/>
        </authorList>
    </citation>
    <scope>NUCLEOTIDE SEQUENCE [LARGE SCALE GENOMIC DNA]</scope>
    <source>
        <strain evidence="2 3">YC6267</strain>
    </source>
</reference>
<dbReference type="Pfam" id="PF13274">
    <property type="entry name" value="SocA_Panacea"/>
    <property type="match status" value="1"/>
</dbReference>